<dbReference type="EMBL" id="JBAKAR010000097">
    <property type="protein sequence ID" value="MEL0614991.1"/>
    <property type="molecule type" value="Genomic_DNA"/>
</dbReference>
<protein>
    <submittedName>
        <fullName evidence="1">Uncharacterized protein</fullName>
    </submittedName>
</protein>
<accession>A0ABU9G924</accession>
<gene>
    <name evidence="1" type="ORF">V6242_17755</name>
</gene>
<sequence length="47" mass="5324">MYQLTQKDGDEVLRIKTKYKPSPGVTRDADNIYFGSYEGQLVAVSLK</sequence>
<reference evidence="1 2" key="1">
    <citation type="submission" date="2024-02" db="EMBL/GenBank/DDBJ databases">
        <title>Bacteria isolated from the canopy kelp, Nereocystis luetkeana.</title>
        <authorList>
            <person name="Pfister C.A."/>
            <person name="Younker I.T."/>
            <person name="Light S.H."/>
        </authorList>
    </citation>
    <scope>NUCLEOTIDE SEQUENCE [LARGE SCALE GENOMIC DNA]</scope>
    <source>
        <strain evidence="1 2">TI.4.07</strain>
    </source>
</reference>
<dbReference type="SUPFAM" id="SSF50998">
    <property type="entry name" value="Quinoprotein alcohol dehydrogenase-like"/>
    <property type="match status" value="1"/>
</dbReference>
<keyword evidence="2" id="KW-1185">Reference proteome</keyword>
<organism evidence="1 2">
    <name type="scientific">Marinomonas arenicola</name>
    <dbReference type="NCBI Taxonomy" id="569601"/>
    <lineage>
        <taxon>Bacteria</taxon>
        <taxon>Pseudomonadati</taxon>
        <taxon>Pseudomonadota</taxon>
        <taxon>Gammaproteobacteria</taxon>
        <taxon>Oceanospirillales</taxon>
        <taxon>Oceanospirillaceae</taxon>
        <taxon>Marinomonas</taxon>
    </lineage>
</organism>
<dbReference type="InterPro" id="IPR011047">
    <property type="entry name" value="Quinoprotein_ADH-like_sf"/>
</dbReference>
<name>A0ABU9G924_9GAMM</name>
<proteinExistence type="predicted"/>
<evidence type="ECO:0000313" key="2">
    <source>
        <dbReference type="Proteomes" id="UP001379949"/>
    </source>
</evidence>
<comment type="caution">
    <text evidence="1">The sequence shown here is derived from an EMBL/GenBank/DDBJ whole genome shotgun (WGS) entry which is preliminary data.</text>
</comment>
<dbReference type="RefSeq" id="WP_341568214.1">
    <property type="nucleotide sequence ID" value="NZ_JBAKAR010000097.1"/>
</dbReference>
<dbReference type="Proteomes" id="UP001379949">
    <property type="component" value="Unassembled WGS sequence"/>
</dbReference>
<evidence type="ECO:0000313" key="1">
    <source>
        <dbReference type="EMBL" id="MEL0614991.1"/>
    </source>
</evidence>